<dbReference type="Proteomes" id="UP000186336">
    <property type="component" value="Chromosome"/>
</dbReference>
<evidence type="ECO:0000313" key="2">
    <source>
        <dbReference type="EMBL" id="APX13621.1"/>
    </source>
</evidence>
<feature type="region of interest" description="Disordered" evidence="1">
    <location>
        <begin position="41"/>
        <end position="70"/>
    </location>
</feature>
<evidence type="ECO:0000313" key="3">
    <source>
        <dbReference type="Proteomes" id="UP000186336"/>
    </source>
</evidence>
<dbReference type="KEGG" id="tom:BWR18_01550"/>
<dbReference type="Pfam" id="PF18856">
    <property type="entry name" value="baeRF_family12"/>
    <property type="match status" value="1"/>
</dbReference>
<protein>
    <submittedName>
        <fullName evidence="2">Host attachment protein</fullName>
    </submittedName>
</protein>
<dbReference type="STRING" id="299262.BWR18_01550"/>
<sequence length="154" mass="17639">MRKSGLPQNTWVIVADGEKALFLKNQGDKMDMDLTVIRKDEQDNPPAREWAANRPGRFNDGPSVQRSAVDDTDWHELEKERFASDLADRLYKYAHKGAFDHIVLIASRVVLSQLRAELHQKVQDRVIFDIAKVLTNHPIDEIEKHLARDLADAD</sequence>
<evidence type="ECO:0000256" key="1">
    <source>
        <dbReference type="SAM" id="MobiDB-lite"/>
    </source>
</evidence>
<proteinExistence type="predicted"/>
<accession>A0A1P8MZY0</accession>
<organism evidence="2 3">
    <name type="scientific">Tateyamaria omphalii</name>
    <dbReference type="NCBI Taxonomy" id="299262"/>
    <lineage>
        <taxon>Bacteria</taxon>
        <taxon>Pseudomonadati</taxon>
        <taxon>Pseudomonadota</taxon>
        <taxon>Alphaproteobacteria</taxon>
        <taxon>Rhodobacterales</taxon>
        <taxon>Roseobacteraceae</taxon>
        <taxon>Tateyamaria</taxon>
    </lineage>
</organism>
<dbReference type="AlphaFoldDB" id="A0A1P8MZY0"/>
<dbReference type="InterPro" id="IPR041374">
    <property type="entry name" value="BaeRF_family12"/>
</dbReference>
<keyword evidence="3" id="KW-1185">Reference proteome</keyword>
<reference evidence="2 3" key="1">
    <citation type="submission" date="2017-01" db="EMBL/GenBank/DDBJ databases">
        <title>Complete genome of Tateyamaria omphalii DOK1-4 isolated from seawater in Dokdo.</title>
        <authorList>
            <person name="Kim J.H."/>
            <person name="Chi W.-J."/>
        </authorList>
    </citation>
    <scope>NUCLEOTIDE SEQUENCE [LARGE SCALE GENOMIC DNA]</scope>
    <source>
        <strain evidence="2 3">DOK1-4</strain>
    </source>
</reference>
<gene>
    <name evidence="2" type="ORF">BWR18_01550</name>
</gene>
<dbReference type="EMBL" id="CP019312">
    <property type="protein sequence ID" value="APX13621.1"/>
    <property type="molecule type" value="Genomic_DNA"/>
</dbReference>
<name>A0A1P8MZY0_9RHOB</name>